<dbReference type="AlphaFoldDB" id="A0A212JXP9"/>
<gene>
    <name evidence="1" type="ORF">KL86DYS1_30779</name>
</gene>
<name>A0A212JXP9_9BACT</name>
<protein>
    <submittedName>
        <fullName evidence="1">Uncharacterized protein</fullName>
    </submittedName>
</protein>
<evidence type="ECO:0000313" key="1">
    <source>
        <dbReference type="EMBL" id="SBW04209.1"/>
    </source>
</evidence>
<accession>A0A212JXP9</accession>
<organism evidence="1">
    <name type="scientific">uncultured Dysgonomonas sp</name>
    <dbReference type="NCBI Taxonomy" id="206096"/>
    <lineage>
        <taxon>Bacteria</taxon>
        <taxon>Pseudomonadati</taxon>
        <taxon>Bacteroidota</taxon>
        <taxon>Bacteroidia</taxon>
        <taxon>Bacteroidales</taxon>
        <taxon>Dysgonomonadaceae</taxon>
        <taxon>Dysgonomonas</taxon>
        <taxon>environmental samples</taxon>
    </lineage>
</organism>
<reference evidence="1" key="1">
    <citation type="submission" date="2016-04" db="EMBL/GenBank/DDBJ databases">
        <authorList>
            <person name="Evans L.H."/>
            <person name="Alamgir A."/>
            <person name="Owens N."/>
            <person name="Weber N.D."/>
            <person name="Virtaneva K."/>
            <person name="Barbian K."/>
            <person name="Babar A."/>
            <person name="Rosenke K."/>
        </authorList>
    </citation>
    <scope>NUCLEOTIDE SEQUENCE</scope>
    <source>
        <strain evidence="1">86-1</strain>
    </source>
</reference>
<dbReference type="EMBL" id="FLUM01000003">
    <property type="protein sequence ID" value="SBW04209.1"/>
    <property type="molecule type" value="Genomic_DNA"/>
</dbReference>
<proteinExistence type="predicted"/>
<sequence>MAHPIFLQPIRATFTVSFAELLKSELLRPKDGIIAPAANIEPVLRNDRLEILIMSTYLVINP</sequence>